<organism evidence="2 3">
    <name type="scientific">Trichoplax adhaerens</name>
    <name type="common">Trichoplax reptans</name>
    <dbReference type="NCBI Taxonomy" id="10228"/>
    <lineage>
        <taxon>Eukaryota</taxon>
        <taxon>Metazoa</taxon>
        <taxon>Placozoa</taxon>
        <taxon>Uniplacotomia</taxon>
        <taxon>Trichoplacea</taxon>
        <taxon>Trichoplacidae</taxon>
        <taxon>Trichoplax</taxon>
    </lineage>
</organism>
<feature type="region of interest" description="Disordered" evidence="1">
    <location>
        <begin position="1"/>
        <end position="20"/>
    </location>
</feature>
<dbReference type="RefSeq" id="XP_002118115.1">
    <property type="nucleotide sequence ID" value="XM_002118079.1"/>
</dbReference>
<feature type="compositionally biased region" description="Polar residues" evidence="1">
    <location>
        <begin position="1"/>
        <end position="10"/>
    </location>
</feature>
<dbReference type="EMBL" id="DS985274">
    <property type="protein sequence ID" value="EDV19426.1"/>
    <property type="molecule type" value="Genomic_DNA"/>
</dbReference>
<reference evidence="2 3" key="1">
    <citation type="journal article" date="2008" name="Nature">
        <title>The Trichoplax genome and the nature of placozoans.</title>
        <authorList>
            <person name="Srivastava M."/>
            <person name="Begovic E."/>
            <person name="Chapman J."/>
            <person name="Putnam N.H."/>
            <person name="Hellsten U."/>
            <person name="Kawashima T."/>
            <person name="Kuo A."/>
            <person name="Mitros T."/>
            <person name="Salamov A."/>
            <person name="Carpenter M.L."/>
            <person name="Signorovitch A.Y."/>
            <person name="Moreno M.A."/>
            <person name="Kamm K."/>
            <person name="Grimwood J."/>
            <person name="Schmutz J."/>
            <person name="Shapiro H."/>
            <person name="Grigoriev I.V."/>
            <person name="Buss L.W."/>
            <person name="Schierwater B."/>
            <person name="Dellaporta S.L."/>
            <person name="Rokhsar D.S."/>
        </authorList>
    </citation>
    <scope>NUCLEOTIDE SEQUENCE [LARGE SCALE GENOMIC DNA]</scope>
    <source>
        <strain evidence="2 3">Grell-BS-1999</strain>
    </source>
</reference>
<name>B3SCY7_TRIAD</name>
<proteinExistence type="predicted"/>
<dbReference type="InParanoid" id="B3SCY7"/>
<gene>
    <name evidence="2" type="ORF">TRIADDRAFT_62143</name>
</gene>
<keyword evidence="3" id="KW-1185">Reference proteome</keyword>
<evidence type="ECO:0000313" key="3">
    <source>
        <dbReference type="Proteomes" id="UP000009022"/>
    </source>
</evidence>
<evidence type="ECO:0000313" key="2">
    <source>
        <dbReference type="EMBL" id="EDV19426.1"/>
    </source>
</evidence>
<accession>B3SCY7</accession>
<dbReference type="GeneID" id="6759328"/>
<dbReference type="CTD" id="6759328"/>
<dbReference type="Proteomes" id="UP000009022">
    <property type="component" value="Unassembled WGS sequence"/>
</dbReference>
<dbReference type="KEGG" id="tad:TRIADDRAFT_62143"/>
<dbReference type="AlphaFoldDB" id="B3SCY7"/>
<dbReference type="HOGENOM" id="CLU_2267143_0_0_1"/>
<sequence>MSSFASQDSLSVEHDKPSVSPRVSILFDPDIISHLAKVSAAAIEEEEVVRPEDNATPIESIIRAEIEEKINRYNQQNEFQICLFKHNMAISALKAKRYNNNRT</sequence>
<evidence type="ECO:0000256" key="1">
    <source>
        <dbReference type="SAM" id="MobiDB-lite"/>
    </source>
</evidence>
<protein>
    <submittedName>
        <fullName evidence="2">Uncharacterized protein</fullName>
    </submittedName>
</protein>